<proteinExistence type="predicted"/>
<evidence type="ECO:0000313" key="2">
    <source>
        <dbReference type="EMBL" id="KIK75172.1"/>
    </source>
</evidence>
<accession>A0A0D0BUR6</accession>
<dbReference type="EMBL" id="KN828291">
    <property type="protein sequence ID" value="KIK75172.1"/>
    <property type="molecule type" value="Genomic_DNA"/>
</dbReference>
<keyword evidence="3" id="KW-1185">Reference proteome</keyword>
<feature type="region of interest" description="Disordered" evidence="1">
    <location>
        <begin position="1"/>
        <end position="34"/>
    </location>
</feature>
<sequence length="138" mass="15768">MSSHLMDHSQEHPSHTKNQSSQKKRQSKILDPSEKEFKAYRMAIYSIDGNSPPKLYQLFGLILNDPHVGLLFCCWIEAQAVNMVSSKVYNEMDDVKDALQGTISLITPEFLMTWDISSNMDCIVNESTLTLHWLFESA</sequence>
<dbReference type="InParanoid" id="A0A0D0BUR6"/>
<evidence type="ECO:0000313" key="3">
    <source>
        <dbReference type="Proteomes" id="UP000054538"/>
    </source>
</evidence>
<dbReference type="OrthoDB" id="2683678at2759"/>
<dbReference type="AlphaFoldDB" id="A0A0D0BUR6"/>
<dbReference type="HOGENOM" id="CLU_1860038_0_0_1"/>
<feature type="compositionally biased region" description="Basic and acidic residues" evidence="1">
    <location>
        <begin position="1"/>
        <end position="14"/>
    </location>
</feature>
<gene>
    <name evidence="2" type="ORF">PAXRUDRAFT_127343</name>
</gene>
<name>A0A0D0BUR6_9AGAM</name>
<evidence type="ECO:0000256" key="1">
    <source>
        <dbReference type="SAM" id="MobiDB-lite"/>
    </source>
</evidence>
<reference evidence="2 3" key="1">
    <citation type="submission" date="2014-04" db="EMBL/GenBank/DDBJ databases">
        <authorList>
            <consortium name="DOE Joint Genome Institute"/>
            <person name="Kuo A."/>
            <person name="Kohler A."/>
            <person name="Jargeat P."/>
            <person name="Nagy L.G."/>
            <person name="Floudas D."/>
            <person name="Copeland A."/>
            <person name="Barry K.W."/>
            <person name="Cichocki N."/>
            <person name="Veneault-Fourrey C."/>
            <person name="LaButti K."/>
            <person name="Lindquist E.A."/>
            <person name="Lipzen A."/>
            <person name="Lundell T."/>
            <person name="Morin E."/>
            <person name="Murat C."/>
            <person name="Sun H."/>
            <person name="Tunlid A."/>
            <person name="Henrissat B."/>
            <person name="Grigoriev I.V."/>
            <person name="Hibbett D.S."/>
            <person name="Martin F."/>
            <person name="Nordberg H.P."/>
            <person name="Cantor M.N."/>
            <person name="Hua S.X."/>
        </authorList>
    </citation>
    <scope>NUCLEOTIDE SEQUENCE [LARGE SCALE GENOMIC DNA]</scope>
    <source>
        <strain evidence="2 3">Ve08.2h10</strain>
    </source>
</reference>
<feature type="non-terminal residue" evidence="2">
    <location>
        <position position="1"/>
    </location>
</feature>
<protein>
    <submittedName>
        <fullName evidence="2">Uncharacterized protein</fullName>
    </submittedName>
</protein>
<reference evidence="3" key="2">
    <citation type="submission" date="2015-01" db="EMBL/GenBank/DDBJ databases">
        <title>Evolutionary Origins and Diversification of the Mycorrhizal Mutualists.</title>
        <authorList>
            <consortium name="DOE Joint Genome Institute"/>
            <consortium name="Mycorrhizal Genomics Consortium"/>
            <person name="Kohler A."/>
            <person name="Kuo A."/>
            <person name="Nagy L.G."/>
            <person name="Floudas D."/>
            <person name="Copeland A."/>
            <person name="Barry K.W."/>
            <person name="Cichocki N."/>
            <person name="Veneault-Fourrey C."/>
            <person name="LaButti K."/>
            <person name="Lindquist E.A."/>
            <person name="Lipzen A."/>
            <person name="Lundell T."/>
            <person name="Morin E."/>
            <person name="Murat C."/>
            <person name="Riley R."/>
            <person name="Ohm R."/>
            <person name="Sun H."/>
            <person name="Tunlid A."/>
            <person name="Henrissat B."/>
            <person name="Grigoriev I.V."/>
            <person name="Hibbett D.S."/>
            <person name="Martin F."/>
        </authorList>
    </citation>
    <scope>NUCLEOTIDE SEQUENCE [LARGE SCALE GENOMIC DNA]</scope>
    <source>
        <strain evidence="3">Ve08.2h10</strain>
    </source>
</reference>
<organism evidence="2 3">
    <name type="scientific">Paxillus rubicundulus Ve08.2h10</name>
    <dbReference type="NCBI Taxonomy" id="930991"/>
    <lineage>
        <taxon>Eukaryota</taxon>
        <taxon>Fungi</taxon>
        <taxon>Dikarya</taxon>
        <taxon>Basidiomycota</taxon>
        <taxon>Agaricomycotina</taxon>
        <taxon>Agaricomycetes</taxon>
        <taxon>Agaricomycetidae</taxon>
        <taxon>Boletales</taxon>
        <taxon>Paxilineae</taxon>
        <taxon>Paxillaceae</taxon>
        <taxon>Paxillus</taxon>
    </lineage>
</organism>
<dbReference type="Proteomes" id="UP000054538">
    <property type="component" value="Unassembled WGS sequence"/>
</dbReference>